<reference evidence="8 9" key="1">
    <citation type="submission" date="2015-04" db="EMBL/GenBank/DDBJ databases">
        <authorList>
            <person name="Heijne W.H."/>
            <person name="Fedorova N.D."/>
            <person name="Nierman W.C."/>
            <person name="Vollebregt A.W."/>
            <person name="Zhao Z."/>
            <person name="Wu L."/>
            <person name="Kumar M."/>
            <person name="Stam H."/>
            <person name="van den Berg M.A."/>
            <person name="Pel H.J."/>
        </authorList>
    </citation>
    <scope>NUCLEOTIDE SEQUENCE [LARGE SCALE GENOMIC DNA]</scope>
    <source>
        <strain evidence="8 9">CBS 393.64</strain>
    </source>
</reference>
<protein>
    <recommendedName>
        <fullName evidence="3">amidase</fullName>
        <ecNumber evidence="3">3.5.1.4</ecNumber>
    </recommendedName>
</protein>
<dbReference type="Pfam" id="PF01425">
    <property type="entry name" value="Amidase"/>
    <property type="match status" value="1"/>
</dbReference>
<dbReference type="Proteomes" id="UP000053958">
    <property type="component" value="Unassembled WGS sequence"/>
</dbReference>
<dbReference type="OrthoDB" id="6428749at2759"/>
<dbReference type="EC" id="3.5.1.4" evidence="3"/>
<dbReference type="STRING" id="1408163.A0A0F4YYG8"/>
<keyword evidence="4 8" id="KW-0378">Hydrolase</keyword>
<organism evidence="8 9">
    <name type="scientific">Rasamsonia emersonii (strain ATCC 16479 / CBS 393.64 / IMI 116815)</name>
    <dbReference type="NCBI Taxonomy" id="1408163"/>
    <lineage>
        <taxon>Eukaryota</taxon>
        <taxon>Fungi</taxon>
        <taxon>Dikarya</taxon>
        <taxon>Ascomycota</taxon>
        <taxon>Pezizomycotina</taxon>
        <taxon>Eurotiomycetes</taxon>
        <taxon>Eurotiomycetidae</taxon>
        <taxon>Eurotiales</taxon>
        <taxon>Trichocomaceae</taxon>
        <taxon>Rasamsonia</taxon>
    </lineage>
</organism>
<feature type="binding site" evidence="6">
    <location>
        <position position="229"/>
    </location>
    <ligand>
        <name>substrate</name>
    </ligand>
</feature>
<sequence length="607" mass="66837">MTEPQPPYVAIAQRKQAQLDSLIPPEWKLPAQFIPPGMRLSPADSITKIDEYRKDKVNLMEIPRKCGLLTAKELEITGKWDVRGLLAEIASGRLSAEEVTRAFCKRAAIAQQLTRCLTEPLFASALERAKKLDDHFRRTGKPIGPLHGLPVTVKDSFFIKGVDSSIGIAALAFKPATQNAPLVELLLSLGAVIISKTNIPQTMAFLDSCNNLFGRTLSPLNRQLTAGGSSGGEGVVVAMRGSMVGFGTDIGGSIRIPAMCNGIYGFKPSVGRVPFGGQESGHPAGKGRASLQASAGPLARSVADLDAVLKEIVPRAELFGEDCIPGKWESETPSLPESKPRKFTIGILRSDGLMEPLPPVAKVLDEVAQTLRRTEGIQVIEVPTPVSMRKCQTVAGRLMDVDGSSHMLDLLEKTSEPLMPWLQGRMARRPPLTVDQLYQLHAQRAQLEDEMRQMWTISPSPSSPKSDNENGRSRTIDAIICPVAPHPVPEIDRWNGVSYTSTFVLLDYPAGVIPVRTVTESDLQLELDDEKKKKVLGSWDKRNRELWDEKTVDRRVYLNSPLSVQVITPKQHDYDLIRAMEVIDKAIRGERESKDKAKFYPSDKYNS</sequence>
<gene>
    <name evidence="8" type="ORF">T310_3057</name>
</gene>
<evidence type="ECO:0000256" key="3">
    <source>
        <dbReference type="ARBA" id="ARBA00012922"/>
    </source>
</evidence>
<comment type="caution">
    <text evidence="8">The sequence shown here is derived from an EMBL/GenBank/DDBJ whole genome shotgun (WGS) entry which is preliminary data.</text>
</comment>
<keyword evidence="9" id="KW-1185">Reference proteome</keyword>
<evidence type="ECO:0000313" key="9">
    <source>
        <dbReference type="Proteomes" id="UP000053958"/>
    </source>
</evidence>
<evidence type="ECO:0000256" key="4">
    <source>
        <dbReference type="ARBA" id="ARBA00022801"/>
    </source>
</evidence>
<comment type="similarity">
    <text evidence="2">Belongs to the amidase family.</text>
</comment>
<name>A0A0F4YYG8_RASE3</name>
<feature type="active site" description="Charge relay system" evidence="5">
    <location>
        <position position="229"/>
    </location>
</feature>
<dbReference type="InterPro" id="IPR036928">
    <property type="entry name" value="AS_sf"/>
</dbReference>
<evidence type="ECO:0000256" key="6">
    <source>
        <dbReference type="PIRSR" id="PIRSR001221-2"/>
    </source>
</evidence>
<evidence type="ECO:0000256" key="2">
    <source>
        <dbReference type="ARBA" id="ARBA00009199"/>
    </source>
</evidence>
<dbReference type="PROSITE" id="PS00571">
    <property type="entry name" value="AMIDASES"/>
    <property type="match status" value="1"/>
</dbReference>
<evidence type="ECO:0000256" key="5">
    <source>
        <dbReference type="PIRSR" id="PIRSR001221-1"/>
    </source>
</evidence>
<evidence type="ECO:0000313" key="8">
    <source>
        <dbReference type="EMBL" id="KKA22891.1"/>
    </source>
</evidence>
<feature type="domain" description="Amidase" evidence="7">
    <location>
        <begin position="98"/>
        <end position="576"/>
    </location>
</feature>
<evidence type="ECO:0000259" key="7">
    <source>
        <dbReference type="Pfam" id="PF01425"/>
    </source>
</evidence>
<accession>A0A0F4YYG8</accession>
<feature type="binding site" evidence="6">
    <location>
        <position position="203"/>
    </location>
    <ligand>
        <name>substrate</name>
    </ligand>
</feature>
<feature type="active site" description="Charge relay system" evidence="5">
    <location>
        <position position="154"/>
    </location>
</feature>
<dbReference type="EMBL" id="LASV01000119">
    <property type="protein sequence ID" value="KKA22891.1"/>
    <property type="molecule type" value="Genomic_DNA"/>
</dbReference>
<dbReference type="PIRSF" id="PIRSF001221">
    <property type="entry name" value="Amidase_fungi"/>
    <property type="match status" value="1"/>
</dbReference>
<dbReference type="PANTHER" id="PTHR46072">
    <property type="entry name" value="AMIDASE-RELATED-RELATED"/>
    <property type="match status" value="1"/>
</dbReference>
<dbReference type="PANTHER" id="PTHR46072:SF6">
    <property type="entry name" value="AMIDASE, PUTATIVE (AFU_ORTHOLOGUE AFUA_1G14530)-RELATED"/>
    <property type="match status" value="1"/>
</dbReference>
<comment type="catalytic activity">
    <reaction evidence="1">
        <text>a monocarboxylic acid amide + H2O = a monocarboxylate + NH4(+)</text>
        <dbReference type="Rhea" id="RHEA:12020"/>
        <dbReference type="ChEBI" id="CHEBI:15377"/>
        <dbReference type="ChEBI" id="CHEBI:28938"/>
        <dbReference type="ChEBI" id="CHEBI:35757"/>
        <dbReference type="ChEBI" id="CHEBI:83628"/>
        <dbReference type="EC" id="3.5.1.4"/>
    </reaction>
</comment>
<dbReference type="InterPro" id="IPR020556">
    <property type="entry name" value="Amidase_CS"/>
</dbReference>
<dbReference type="GeneID" id="25315407"/>
<dbReference type="InterPro" id="IPR023631">
    <property type="entry name" value="Amidase_dom"/>
</dbReference>
<dbReference type="RefSeq" id="XP_013329503.1">
    <property type="nucleotide sequence ID" value="XM_013474049.1"/>
</dbReference>
<dbReference type="GO" id="GO:0004040">
    <property type="term" value="F:amidase activity"/>
    <property type="evidence" value="ECO:0007669"/>
    <property type="project" value="UniProtKB-EC"/>
</dbReference>
<dbReference type="SUPFAM" id="SSF75304">
    <property type="entry name" value="Amidase signature (AS) enzymes"/>
    <property type="match status" value="1"/>
</dbReference>
<feature type="binding site" evidence="6">
    <location>
        <begin position="250"/>
        <end position="253"/>
    </location>
    <ligand>
        <name>substrate</name>
    </ligand>
</feature>
<proteinExistence type="inferred from homology"/>
<dbReference type="AlphaFoldDB" id="A0A0F4YYG8"/>
<evidence type="ECO:0000256" key="1">
    <source>
        <dbReference type="ARBA" id="ARBA00001311"/>
    </source>
</evidence>
<dbReference type="Gene3D" id="3.90.1300.10">
    <property type="entry name" value="Amidase signature (AS) domain"/>
    <property type="match status" value="1"/>
</dbReference>
<feature type="active site" description="Acyl-ester intermediate" evidence="5">
    <location>
        <position position="253"/>
    </location>
</feature>